<dbReference type="EMBL" id="CAJSTJ010000099">
    <property type="protein sequence ID" value="CAG7556375.1"/>
    <property type="molecule type" value="Genomic_DNA"/>
</dbReference>
<proteinExistence type="predicted"/>
<evidence type="ECO:0000256" key="3">
    <source>
        <dbReference type="SAM" id="MobiDB-lite"/>
    </source>
</evidence>
<dbReference type="GO" id="GO:0006351">
    <property type="term" value="P:DNA-templated transcription"/>
    <property type="evidence" value="ECO:0007669"/>
    <property type="project" value="InterPro"/>
</dbReference>
<gene>
    <name evidence="6" type="ORF">FEQUK3_LOCUS2098</name>
</gene>
<dbReference type="Pfam" id="PF04082">
    <property type="entry name" value="Fungal_trans"/>
    <property type="match status" value="1"/>
</dbReference>
<evidence type="ECO:0000256" key="2">
    <source>
        <dbReference type="ARBA" id="ARBA00023242"/>
    </source>
</evidence>
<dbReference type="CDD" id="cd12148">
    <property type="entry name" value="fungal_TF_MHR"/>
    <property type="match status" value="1"/>
</dbReference>
<protein>
    <recommendedName>
        <fullName evidence="5">Xylanolytic transcriptional activator regulatory domain-containing protein</fullName>
    </recommendedName>
</protein>
<dbReference type="GO" id="GO:0016042">
    <property type="term" value="P:lipid catabolic process"/>
    <property type="evidence" value="ECO:0007669"/>
    <property type="project" value="InterPro"/>
</dbReference>
<feature type="compositionally biased region" description="Acidic residues" evidence="3">
    <location>
        <begin position="1068"/>
        <end position="1079"/>
    </location>
</feature>
<keyword evidence="4" id="KW-0732">Signal</keyword>
<dbReference type="PANTHER" id="PTHR34853:SF5">
    <property type="entry name" value="LIP-DOMAIN-CONTAINING PROTEIN-RELATED"/>
    <property type="match status" value="1"/>
</dbReference>
<name>A0A8J2IJF2_FUSEQ</name>
<feature type="region of interest" description="Disordered" evidence="3">
    <location>
        <begin position="1059"/>
        <end position="1079"/>
    </location>
</feature>
<sequence length="1079" mass="119588">MTFLRLVAFLNLWLGFVSAIPDPLFNQNEPLSEPIPPSQDPWYTAPPGFANKAPGTVLRVRPAPGNLTSITVNSSASYNILYRTTDSHFNPTWAVTTLFVPKLGPNSADQQNALLSFQVPYDSPDVDASPSYSVYSASNESSAGYTAALGAGLYVSVPDYEGPLGAFTAGIISGHATLDSIRAVLSLDLGLTNTSRVALWGYSGGALASEWASELAVQYAPDLTSGTILGAALGAPPANVTSLLKSVNSEAAAGLIPNALFGLTAQYPDVRKHLVSKLNTGGEYNKTGFSAAERFTISESGTTYANQDINNYFRNGTDILGDPKILALVNREGVMGYYGVPSWPLFIYQAIPDEITKISETDALVERYCGVGADILFERNSVGSHYEEADNSYGAAVQWLTDLFNGKQVPGTAEGCVCNGAQPCLRCFDSRAKCVYSRTESKDAQIESLKRKLSDNNEGSTSLHRLYELMRDRPADEALAIFNSIRRGNAPDDIVRRVENGDVLLQLNLMPEVRYRYEFPFRKEMPAYLLRSQSRYLRSFLFKPPFPVSGSASEPASEPASDAQPASPLESRTPPSSSRLPPSDCYTKPYSAVTLVEPLLTDADISRWTSVPSSPAFLQRLMQTYLLHTWPVFTHFHKGLFLLDLRAGRRRFCSSLLVNVILAAACHVAPELSRRNEYWDPTNYGYLFLAETRRLLELEGGRDRLTTIQALLVLNQTINEQAMDEVSQGYLTQAVDMAKRMGLLGPVASPPGADWRVAREFTAWAVFSWQAYNPILPTFNLYAKKIPPMLDNEPQTPFPDPSHDSAWYDELWVRYPLSNVVVPMLFPATYYAQLKFRVILRDLASMIASRVPDERLSLYHRARFYSRLASWYDELPASLQAEYAALPSQLGVHFQYWAVITSLFEDVDPADKIKLTLQGQSIQDIAQGARCNFEIVLRIYYLRHGFDMYNTWAFFFLTNLCFLAIGELHASIEAGSDEADATRSTLILASKGMSTQARCYYLAEAMLRTVCMQMDSGDVLLLGQYTSFQDLHDPQATAQRLNIVKSGWQQNMALREKAGIREMSTADGSEDESEEERAP</sequence>
<keyword evidence="2" id="KW-0539">Nucleus</keyword>
<feature type="chain" id="PRO_5035275144" description="Xylanolytic transcriptional activator regulatory domain-containing protein" evidence="4">
    <location>
        <begin position="20"/>
        <end position="1079"/>
    </location>
</feature>
<dbReference type="PANTHER" id="PTHR34853">
    <property type="match status" value="1"/>
</dbReference>
<dbReference type="GO" id="GO:0003677">
    <property type="term" value="F:DNA binding"/>
    <property type="evidence" value="ECO:0007669"/>
    <property type="project" value="InterPro"/>
</dbReference>
<feature type="domain" description="Xylanolytic transcriptional activator regulatory" evidence="5">
    <location>
        <begin position="623"/>
        <end position="768"/>
    </location>
</feature>
<keyword evidence="1" id="KW-0378">Hydrolase</keyword>
<dbReference type="InterPro" id="IPR007219">
    <property type="entry name" value="XnlR_reg_dom"/>
</dbReference>
<accession>A0A8J2IJF2</accession>
<dbReference type="Proteomes" id="UP000693738">
    <property type="component" value="Unassembled WGS sequence"/>
</dbReference>
<dbReference type="Pfam" id="PF03583">
    <property type="entry name" value="LIP"/>
    <property type="match status" value="1"/>
</dbReference>
<dbReference type="AlphaFoldDB" id="A0A8J2IJF2"/>
<organism evidence="6 7">
    <name type="scientific">Fusarium equiseti</name>
    <name type="common">Fusarium scirpi</name>
    <dbReference type="NCBI Taxonomy" id="61235"/>
    <lineage>
        <taxon>Eukaryota</taxon>
        <taxon>Fungi</taxon>
        <taxon>Dikarya</taxon>
        <taxon>Ascomycota</taxon>
        <taxon>Pezizomycotina</taxon>
        <taxon>Sordariomycetes</taxon>
        <taxon>Hypocreomycetidae</taxon>
        <taxon>Hypocreales</taxon>
        <taxon>Nectriaceae</taxon>
        <taxon>Fusarium</taxon>
        <taxon>Fusarium incarnatum-equiseti species complex</taxon>
    </lineage>
</organism>
<evidence type="ECO:0000313" key="7">
    <source>
        <dbReference type="Proteomes" id="UP000693738"/>
    </source>
</evidence>
<feature type="signal peptide" evidence="4">
    <location>
        <begin position="1"/>
        <end position="19"/>
    </location>
</feature>
<evidence type="ECO:0000313" key="6">
    <source>
        <dbReference type="EMBL" id="CAG7556375.1"/>
    </source>
</evidence>
<reference evidence="6" key="1">
    <citation type="submission" date="2021-05" db="EMBL/GenBank/DDBJ databases">
        <authorList>
            <person name="Khan N."/>
        </authorList>
    </citation>
    <scope>NUCLEOTIDE SEQUENCE</scope>
</reference>
<dbReference type="InterPro" id="IPR005152">
    <property type="entry name" value="Lipase_secreted"/>
</dbReference>
<dbReference type="GO" id="GO:0008270">
    <property type="term" value="F:zinc ion binding"/>
    <property type="evidence" value="ECO:0007669"/>
    <property type="project" value="InterPro"/>
</dbReference>
<comment type="caution">
    <text evidence="6">The sequence shown here is derived from an EMBL/GenBank/DDBJ whole genome shotgun (WGS) entry which is preliminary data.</text>
</comment>
<dbReference type="GO" id="GO:0004806">
    <property type="term" value="F:triacylglycerol lipase activity"/>
    <property type="evidence" value="ECO:0007669"/>
    <property type="project" value="InterPro"/>
</dbReference>
<feature type="region of interest" description="Disordered" evidence="3">
    <location>
        <begin position="551"/>
        <end position="584"/>
    </location>
</feature>
<evidence type="ECO:0000259" key="5">
    <source>
        <dbReference type="Pfam" id="PF04082"/>
    </source>
</evidence>
<feature type="compositionally biased region" description="Low complexity" evidence="3">
    <location>
        <begin position="551"/>
        <end position="583"/>
    </location>
</feature>
<evidence type="ECO:0000256" key="1">
    <source>
        <dbReference type="ARBA" id="ARBA00022801"/>
    </source>
</evidence>
<evidence type="ECO:0000256" key="4">
    <source>
        <dbReference type="SAM" id="SignalP"/>
    </source>
</evidence>